<dbReference type="GO" id="GO:0005102">
    <property type="term" value="F:signaling receptor binding"/>
    <property type="evidence" value="ECO:0007669"/>
    <property type="project" value="TreeGrafter"/>
</dbReference>
<dbReference type="GO" id="GO:0098553">
    <property type="term" value="C:lumenal side of endoplasmic reticulum membrane"/>
    <property type="evidence" value="ECO:0007669"/>
    <property type="project" value="UniProtKB-ARBA"/>
</dbReference>
<dbReference type="AlphaFoldDB" id="A0A8U0RB72"/>
<dbReference type="SUPFAM" id="SSF48726">
    <property type="entry name" value="Immunoglobulin"/>
    <property type="match status" value="1"/>
</dbReference>
<dbReference type="InterPro" id="IPR011161">
    <property type="entry name" value="MHC_I-like_Ag-recog"/>
</dbReference>
<dbReference type="PROSITE" id="PS00290">
    <property type="entry name" value="IG_MHC"/>
    <property type="match status" value="1"/>
</dbReference>
<evidence type="ECO:0000256" key="6">
    <source>
        <dbReference type="ARBA" id="ARBA00022859"/>
    </source>
</evidence>
<name>A0A8U0RB72_MUSPF</name>
<dbReference type="GO" id="GO:0006955">
    <property type="term" value="P:immune response"/>
    <property type="evidence" value="ECO:0007669"/>
    <property type="project" value="InterPro"/>
</dbReference>
<feature type="region of interest" description="Disordered" evidence="11">
    <location>
        <begin position="339"/>
        <end position="362"/>
    </location>
</feature>
<evidence type="ECO:0000256" key="4">
    <source>
        <dbReference type="ARBA" id="ARBA00022451"/>
    </source>
</evidence>
<comment type="subcellular location">
    <subcellularLocation>
        <location evidence="2">Membrane</location>
        <topology evidence="2">Single-pass type I membrane protein</topology>
    </subcellularLocation>
</comment>
<keyword evidence="6" id="KW-0391">Immunity</keyword>
<comment type="function">
    <text evidence="1">Involved in the presentation of foreign antigens to the immune system.</text>
</comment>
<evidence type="ECO:0000256" key="10">
    <source>
        <dbReference type="RuleBase" id="RU004439"/>
    </source>
</evidence>
<dbReference type="GO" id="GO:0001916">
    <property type="term" value="P:positive regulation of T cell mediated cytotoxicity"/>
    <property type="evidence" value="ECO:0007669"/>
    <property type="project" value="TreeGrafter"/>
</dbReference>
<dbReference type="Pfam" id="PF07654">
    <property type="entry name" value="C1-set"/>
    <property type="match status" value="1"/>
</dbReference>
<evidence type="ECO:0000256" key="5">
    <source>
        <dbReference type="ARBA" id="ARBA00022692"/>
    </source>
</evidence>
<reference evidence="16" key="1">
    <citation type="submission" date="2025-08" db="UniProtKB">
        <authorList>
            <consortium name="RefSeq"/>
        </authorList>
    </citation>
    <scope>IDENTIFICATION</scope>
    <source>
        <tissue evidence="16">Brain</tissue>
    </source>
</reference>
<dbReference type="CDD" id="cd07698">
    <property type="entry name" value="IgC1_MHC_I_alpha3"/>
    <property type="match status" value="1"/>
</dbReference>
<dbReference type="Pfam" id="PF00129">
    <property type="entry name" value="MHC_I"/>
    <property type="match status" value="1"/>
</dbReference>
<evidence type="ECO:0000256" key="12">
    <source>
        <dbReference type="SAM" id="Phobius"/>
    </source>
</evidence>
<feature type="signal peptide" evidence="13">
    <location>
        <begin position="1"/>
        <end position="24"/>
    </location>
</feature>
<gene>
    <name evidence="16" type="primary">LOC123387557</name>
</gene>
<dbReference type="OrthoDB" id="8936120at2759"/>
<feature type="transmembrane region" description="Helical" evidence="12">
    <location>
        <begin position="308"/>
        <end position="329"/>
    </location>
</feature>
<dbReference type="InterPro" id="IPR036179">
    <property type="entry name" value="Ig-like_dom_sf"/>
</dbReference>
<dbReference type="InterPro" id="IPR013783">
    <property type="entry name" value="Ig-like_fold"/>
</dbReference>
<dbReference type="InterPro" id="IPR003006">
    <property type="entry name" value="Ig/MHC_CS"/>
</dbReference>
<dbReference type="InterPro" id="IPR001039">
    <property type="entry name" value="MHC_I_a_a1/a2"/>
</dbReference>
<dbReference type="InterPro" id="IPR011162">
    <property type="entry name" value="MHC_I/II-like_Ag-recog"/>
</dbReference>
<dbReference type="Proteomes" id="UP000000715">
    <property type="component" value="Unplaced"/>
</dbReference>
<dbReference type="RefSeq" id="XP_044921100.1">
    <property type="nucleotide sequence ID" value="XM_045065165.1"/>
</dbReference>
<dbReference type="PANTHER" id="PTHR16675">
    <property type="entry name" value="MHC CLASS I-RELATED"/>
    <property type="match status" value="1"/>
</dbReference>
<organism evidence="15 16">
    <name type="scientific">Mustela putorius furo</name>
    <name type="common">European domestic ferret</name>
    <name type="synonym">Mustela furo</name>
    <dbReference type="NCBI Taxonomy" id="9669"/>
    <lineage>
        <taxon>Eukaryota</taxon>
        <taxon>Metazoa</taxon>
        <taxon>Chordata</taxon>
        <taxon>Craniata</taxon>
        <taxon>Vertebrata</taxon>
        <taxon>Euteleostomi</taxon>
        <taxon>Mammalia</taxon>
        <taxon>Eutheria</taxon>
        <taxon>Laurasiatheria</taxon>
        <taxon>Carnivora</taxon>
        <taxon>Caniformia</taxon>
        <taxon>Musteloidea</taxon>
        <taxon>Mustelidae</taxon>
        <taxon>Mustelinae</taxon>
        <taxon>Mustela</taxon>
    </lineage>
</organism>
<dbReference type="InterPro" id="IPR010579">
    <property type="entry name" value="MHC_I_a_C"/>
</dbReference>
<dbReference type="Gene3D" id="3.30.500.10">
    <property type="entry name" value="MHC class I-like antigen recognition-like"/>
    <property type="match status" value="1"/>
</dbReference>
<dbReference type="GO" id="GO:0002486">
    <property type="term" value="P:antigen processing and presentation of endogenous peptide antigen via MHC class I via ER pathway, TAP-independent"/>
    <property type="evidence" value="ECO:0007669"/>
    <property type="project" value="TreeGrafter"/>
</dbReference>
<keyword evidence="8 12" id="KW-0472">Membrane</keyword>
<evidence type="ECO:0000313" key="15">
    <source>
        <dbReference type="Proteomes" id="UP000000715"/>
    </source>
</evidence>
<protein>
    <submittedName>
        <fullName evidence="16">DLA class I histocompatibility antigen, A9/A9 alpha chain-like isoform X1</fullName>
    </submittedName>
</protein>
<evidence type="ECO:0000256" key="7">
    <source>
        <dbReference type="ARBA" id="ARBA00022989"/>
    </source>
</evidence>
<dbReference type="SMART" id="SM00407">
    <property type="entry name" value="IGc1"/>
    <property type="match status" value="1"/>
</dbReference>
<dbReference type="GeneID" id="123387557"/>
<keyword evidence="4" id="KW-0490">MHC I</keyword>
<dbReference type="GO" id="GO:0042612">
    <property type="term" value="C:MHC class I protein complex"/>
    <property type="evidence" value="ECO:0007669"/>
    <property type="project" value="UniProtKB-KW"/>
</dbReference>
<dbReference type="GO" id="GO:0005615">
    <property type="term" value="C:extracellular space"/>
    <property type="evidence" value="ECO:0007669"/>
    <property type="project" value="TreeGrafter"/>
</dbReference>
<dbReference type="FunFam" id="2.60.40.10:FF:000014">
    <property type="entry name" value="H-2 class I histocompatibility antigen, alpha chain"/>
    <property type="match status" value="1"/>
</dbReference>
<dbReference type="GO" id="GO:0002476">
    <property type="term" value="P:antigen processing and presentation of endogenous peptide antigen via MHC class Ib"/>
    <property type="evidence" value="ECO:0007669"/>
    <property type="project" value="TreeGrafter"/>
</dbReference>
<evidence type="ECO:0000256" key="1">
    <source>
        <dbReference type="ARBA" id="ARBA00002297"/>
    </source>
</evidence>
<keyword evidence="9" id="KW-0325">Glycoprotein</keyword>
<dbReference type="PANTHER" id="PTHR16675:SF251">
    <property type="entry name" value="HLA CLASS I HISTOCOMPATIBILITY ANTIGEN, C ALPHA CHAIN"/>
    <property type="match status" value="1"/>
</dbReference>
<comment type="similarity">
    <text evidence="3 10">Belongs to the MHC class I family.</text>
</comment>
<proteinExistence type="inferred from homology"/>
<keyword evidence="13" id="KW-0732">Signal</keyword>
<dbReference type="InterPro" id="IPR050208">
    <property type="entry name" value="MHC_class-I_related"/>
</dbReference>
<evidence type="ECO:0000256" key="9">
    <source>
        <dbReference type="ARBA" id="ARBA00023180"/>
    </source>
</evidence>
<dbReference type="FunFam" id="3.30.500.10:FF:000001">
    <property type="entry name" value="H-2 class I histocompatibility antigen, alpha chain"/>
    <property type="match status" value="1"/>
</dbReference>
<dbReference type="InterPro" id="IPR037055">
    <property type="entry name" value="MHC_I-like_Ag-recog_sf"/>
</dbReference>
<evidence type="ECO:0000256" key="13">
    <source>
        <dbReference type="SAM" id="SignalP"/>
    </source>
</evidence>
<evidence type="ECO:0000256" key="2">
    <source>
        <dbReference type="ARBA" id="ARBA00004479"/>
    </source>
</evidence>
<dbReference type="SUPFAM" id="SSF54452">
    <property type="entry name" value="MHC antigen-recognition domain"/>
    <property type="match status" value="1"/>
</dbReference>
<accession>A0A8U0RB72</accession>
<dbReference type="GO" id="GO:0009897">
    <property type="term" value="C:external side of plasma membrane"/>
    <property type="evidence" value="ECO:0007669"/>
    <property type="project" value="TreeGrafter"/>
</dbReference>
<keyword evidence="15" id="KW-1185">Reference proteome</keyword>
<keyword evidence="7 12" id="KW-1133">Transmembrane helix</keyword>
<dbReference type="PROSITE" id="PS50835">
    <property type="entry name" value="IG_LIKE"/>
    <property type="match status" value="1"/>
</dbReference>
<dbReference type="PRINTS" id="PR01638">
    <property type="entry name" value="MHCCLASSI"/>
</dbReference>
<evidence type="ECO:0000259" key="14">
    <source>
        <dbReference type="PROSITE" id="PS50835"/>
    </source>
</evidence>
<dbReference type="GO" id="GO:0042605">
    <property type="term" value="F:peptide antigen binding"/>
    <property type="evidence" value="ECO:0007669"/>
    <property type="project" value="TreeGrafter"/>
</dbReference>
<dbReference type="Gene3D" id="2.60.40.10">
    <property type="entry name" value="Immunoglobulins"/>
    <property type="match status" value="1"/>
</dbReference>
<dbReference type="GO" id="GO:0030670">
    <property type="term" value="C:phagocytic vesicle membrane"/>
    <property type="evidence" value="ECO:0007669"/>
    <property type="project" value="UniProtKB-ARBA"/>
</dbReference>
<evidence type="ECO:0000256" key="8">
    <source>
        <dbReference type="ARBA" id="ARBA00023136"/>
    </source>
</evidence>
<dbReference type="InterPro" id="IPR007110">
    <property type="entry name" value="Ig-like_dom"/>
</dbReference>
<feature type="domain" description="Ig-like" evidence="14">
    <location>
        <begin position="209"/>
        <end position="295"/>
    </location>
</feature>
<sequence>MEVVMPRTLLLPLWGALAVTETWAGSHSLRYFDTAVSRPGRGEPRFISVGYVDDTQFVRFDSDSASRRMEPRAPWVEQEGPEYWDRQTRIIKDTALTYRVNLNTLRGYYNQSEAGSHTVQRMYGCDVGPDGRLLRGYSHLAYDGADYIALNEDLRSWTAADAAAQITRRKWEAAGEAEPLRNYLEVECVEWLRRHLENGKETLLRAEPPNTQVTHHPISDRDVTLRCWALDFYPAEITLTWQRDGEDLTQDTELVETRPAGDGNFQKWAAVVVPSGEEQTYTCHVQHEGLPKPVTLRWEPPPHTISSMWISAILGLLVVTAVIGAAVIWRKKCSGEKGPGYSHAARDDSAQGSDVSLTAAKV</sequence>
<dbReference type="Pfam" id="PF06623">
    <property type="entry name" value="MHC_I_C"/>
    <property type="match status" value="1"/>
</dbReference>
<feature type="chain" id="PRO_5035797557" evidence="13">
    <location>
        <begin position="25"/>
        <end position="362"/>
    </location>
</feature>
<evidence type="ECO:0000313" key="16">
    <source>
        <dbReference type="RefSeq" id="XP_044921100.1"/>
    </source>
</evidence>
<evidence type="ECO:0000256" key="11">
    <source>
        <dbReference type="SAM" id="MobiDB-lite"/>
    </source>
</evidence>
<dbReference type="InterPro" id="IPR003597">
    <property type="entry name" value="Ig_C1-set"/>
</dbReference>
<keyword evidence="5 12" id="KW-0812">Transmembrane</keyword>
<evidence type="ECO:0000256" key="3">
    <source>
        <dbReference type="ARBA" id="ARBA00006909"/>
    </source>
</evidence>